<name>A0AAV8QU84_ENSVE</name>
<dbReference type="Pfam" id="PF00101">
    <property type="entry name" value="RuBisCO_small"/>
    <property type="match status" value="1"/>
</dbReference>
<dbReference type="GO" id="GO:0019253">
    <property type="term" value="P:reductive pentose-phosphate cycle"/>
    <property type="evidence" value="ECO:0007669"/>
    <property type="project" value="UniProtKB-KW"/>
</dbReference>
<keyword evidence="4 7" id="KW-0934">Plastid</keyword>
<evidence type="ECO:0000256" key="2">
    <source>
        <dbReference type="ARBA" id="ARBA00022531"/>
    </source>
</evidence>
<accession>A0AAV8QU84</accession>
<comment type="function">
    <text evidence="7">RuBisCO catalyzes two reactions: the carboxylation of D-ribulose 1,5-bisphosphate, the primary event in carbon dioxide fixation, as well as the oxidative fragmentation of the pentose substrate. Both reactions occur simultaneously and in competition at the same active site. Although the small subunit is not catalytic it is essential for maximal activity.</text>
</comment>
<evidence type="ECO:0000256" key="6">
    <source>
        <dbReference type="ARBA" id="ARBA00023300"/>
    </source>
</evidence>
<reference evidence="9 10" key="1">
    <citation type="submission" date="2022-12" db="EMBL/GenBank/DDBJ databases">
        <title>Chromosome-scale assembly of the Ensete ventricosum genome.</title>
        <authorList>
            <person name="Dussert Y."/>
            <person name="Stocks J."/>
            <person name="Wendawek A."/>
            <person name="Woldeyes F."/>
            <person name="Nichols R.A."/>
            <person name="Borrell J.S."/>
        </authorList>
    </citation>
    <scope>NUCLEOTIDE SEQUENCE [LARGE SCALE GENOMIC DNA]</scope>
    <source>
        <strain evidence="10">cv. Maze</strain>
        <tissue evidence="9">Seeds</tissue>
    </source>
</reference>
<gene>
    <name evidence="9" type="ORF">OPV22_023212</name>
</gene>
<proteinExistence type="inferred from homology"/>
<comment type="subunit">
    <text evidence="7">Heterohexadecamer of 8 large and 8 small subunits.</text>
</comment>
<protein>
    <recommendedName>
        <fullName evidence="7">Ribulose bisphosphate carboxylase small subunit</fullName>
        <shortName evidence="7">RuBisCO small subunit</shortName>
    </recommendedName>
</protein>
<dbReference type="AlphaFoldDB" id="A0AAV8QU84"/>
<dbReference type="PANTHER" id="PTHR31262:SF10">
    <property type="entry name" value="RIBULOSE BISPHOSPHATE CARBOXYLASE SMALL SUBUNIT 1A, CHLOROPLASTIC-RELATED"/>
    <property type="match status" value="1"/>
</dbReference>
<dbReference type="InterPro" id="IPR036385">
    <property type="entry name" value="RuBisCO_ssu_sf"/>
</dbReference>
<comment type="similarity">
    <text evidence="7">Belongs to the RuBisCO small chain family.</text>
</comment>
<evidence type="ECO:0000313" key="10">
    <source>
        <dbReference type="Proteomes" id="UP001222027"/>
    </source>
</evidence>
<dbReference type="PRINTS" id="PR00152">
    <property type="entry name" value="RUBISCOSMALL"/>
</dbReference>
<dbReference type="EMBL" id="JAQQAF010000006">
    <property type="protein sequence ID" value="KAJ8479485.1"/>
    <property type="molecule type" value="Genomic_DNA"/>
</dbReference>
<dbReference type="InterPro" id="IPR000894">
    <property type="entry name" value="RuBisCO_ssu_dom"/>
</dbReference>
<keyword evidence="2 7" id="KW-0602">Photosynthesis</keyword>
<evidence type="ECO:0000256" key="4">
    <source>
        <dbReference type="ARBA" id="ARBA00022640"/>
    </source>
</evidence>
<dbReference type="InterPro" id="IPR024681">
    <property type="entry name" value="RuBisCO_ssu"/>
</dbReference>
<dbReference type="Gene3D" id="3.30.190.10">
    <property type="entry name" value="Ribulose bisphosphate carboxylase, small subunit"/>
    <property type="match status" value="1"/>
</dbReference>
<evidence type="ECO:0000256" key="1">
    <source>
        <dbReference type="ARBA" id="ARBA00022528"/>
    </source>
</evidence>
<organism evidence="9 10">
    <name type="scientific">Ensete ventricosum</name>
    <name type="common">Abyssinian banana</name>
    <name type="synonym">Musa ensete</name>
    <dbReference type="NCBI Taxonomy" id="4639"/>
    <lineage>
        <taxon>Eukaryota</taxon>
        <taxon>Viridiplantae</taxon>
        <taxon>Streptophyta</taxon>
        <taxon>Embryophyta</taxon>
        <taxon>Tracheophyta</taxon>
        <taxon>Spermatophyta</taxon>
        <taxon>Magnoliopsida</taxon>
        <taxon>Liliopsida</taxon>
        <taxon>Zingiberales</taxon>
        <taxon>Musaceae</taxon>
        <taxon>Ensete</taxon>
    </lineage>
</organism>
<evidence type="ECO:0000313" key="9">
    <source>
        <dbReference type="EMBL" id="KAJ8479485.1"/>
    </source>
</evidence>
<dbReference type="GO" id="GO:0009853">
    <property type="term" value="P:photorespiration"/>
    <property type="evidence" value="ECO:0007669"/>
    <property type="project" value="UniProtKB-UniRule"/>
</dbReference>
<evidence type="ECO:0000256" key="5">
    <source>
        <dbReference type="ARBA" id="ARBA00023238"/>
    </source>
</evidence>
<evidence type="ECO:0000256" key="7">
    <source>
        <dbReference type="RuleBase" id="RU003627"/>
    </source>
</evidence>
<evidence type="ECO:0000256" key="3">
    <source>
        <dbReference type="ARBA" id="ARBA00022567"/>
    </source>
</evidence>
<keyword evidence="3" id="KW-0113">Calvin cycle</keyword>
<keyword evidence="5 7" id="KW-0601">Photorespiration</keyword>
<evidence type="ECO:0000259" key="8">
    <source>
        <dbReference type="Pfam" id="PF00101"/>
    </source>
</evidence>
<keyword evidence="10" id="KW-1185">Reference proteome</keyword>
<sequence length="199" mass="22757">MVSSVMLSSAATTNAALSHLPSNGGRVQCMEVWPIEGKKKFETLSYLPTLVDEALVKQIEYLLRSKWIPCLEFSHDGFVWRENPQSPGYYDERRRIAGHHRRLLWHQMPKSTPRNHSKTTGICVLIHLMQMDKHTACLRTTGPKARLGTHGRLLRCHPMASASVNSEKEEDIYLDLITQYEKCGTCRVRGPKQGRRFGR</sequence>
<dbReference type="Proteomes" id="UP001222027">
    <property type="component" value="Unassembled WGS sequence"/>
</dbReference>
<dbReference type="SUPFAM" id="SSF55239">
    <property type="entry name" value="RuBisCO, small subunit"/>
    <property type="match status" value="1"/>
</dbReference>
<keyword evidence="6 7" id="KW-0120">Carbon dioxide fixation</keyword>
<comment type="caution">
    <text evidence="9">The sequence shown here is derived from an EMBL/GenBank/DDBJ whole genome shotgun (WGS) entry which is preliminary data.</text>
</comment>
<feature type="domain" description="Ribulose bisphosphate carboxylase small subunit" evidence="8">
    <location>
        <begin position="41"/>
        <end position="76"/>
    </location>
</feature>
<dbReference type="PANTHER" id="PTHR31262">
    <property type="entry name" value="RIBULOSE BISPHOSPHATE CARBOXYLASE SMALL CHAIN 1, CHLOROPLASTIC"/>
    <property type="match status" value="1"/>
</dbReference>
<keyword evidence="1" id="KW-0150">Chloroplast</keyword>